<dbReference type="AlphaFoldDB" id="A0A921KE90"/>
<evidence type="ECO:0000259" key="2">
    <source>
        <dbReference type="Pfam" id="PF13791"/>
    </source>
</evidence>
<keyword evidence="1" id="KW-0472">Membrane</keyword>
<feature type="domain" description="Sigma factor regulator C-terminal" evidence="2">
    <location>
        <begin position="228"/>
        <end position="385"/>
    </location>
</feature>
<protein>
    <submittedName>
        <fullName evidence="3">Anti-sigma factor C-terminal domain-containing protein</fullName>
    </submittedName>
</protein>
<comment type="caution">
    <text evidence="3">The sequence shown here is derived from an EMBL/GenBank/DDBJ whole genome shotgun (WGS) entry which is preliminary data.</text>
</comment>
<proteinExistence type="predicted"/>
<gene>
    <name evidence="3" type="ORF">K8V56_14720</name>
</gene>
<dbReference type="EMBL" id="DYWT01000236">
    <property type="protein sequence ID" value="HJF33012.1"/>
    <property type="molecule type" value="Genomic_DNA"/>
</dbReference>
<sequence length="398" mass="46433">MTDWHGLIERVKNKQASPEEKTILNEKMAEFQALQDYLMEEEWTEIPQMPMSDLPKVSYQKIKRETNRRIVKKVLLILLIVFGIVGVGQYFGKKLLDRIYFDPTVTMEDSDISNLGIYEMLYTELTRPQIEWRGTQATPLSGGKYQIEHYYHKKYAEDWTPSLQSSYQLERGKVVYSDHYENQLVAMERYPMFLNANHEELGAMIDNQRETTLEKIQELPKSGGVYGFLTFKQALSTQEIFDFFDRSNEMDIHSLLVENRAIEDSKENGHLPFGMDLMHGMSAQHSNKALMKINKEYPELFPFAFLYSRPSFDAITYEQHYLSLLHYLIDNKEMLSYLSDTSTTIKEIRQALTYVEKNGVKISGVYLSGSVDEFLTYSQKEEVLVMEVFEVSLYRQGG</sequence>
<evidence type="ECO:0000256" key="1">
    <source>
        <dbReference type="SAM" id="Phobius"/>
    </source>
</evidence>
<organism evidence="3 4">
    <name type="scientific">Sporosarcina psychrophila</name>
    <name type="common">Bacillus psychrophilus</name>
    <dbReference type="NCBI Taxonomy" id="1476"/>
    <lineage>
        <taxon>Bacteria</taxon>
        <taxon>Bacillati</taxon>
        <taxon>Bacillota</taxon>
        <taxon>Bacilli</taxon>
        <taxon>Bacillales</taxon>
        <taxon>Caryophanaceae</taxon>
        <taxon>Sporosarcina</taxon>
    </lineage>
</organism>
<keyword evidence="1" id="KW-1133">Transmembrane helix</keyword>
<accession>A0A921KE90</accession>
<evidence type="ECO:0000313" key="3">
    <source>
        <dbReference type="EMBL" id="HJF33012.1"/>
    </source>
</evidence>
<keyword evidence="1" id="KW-0812">Transmembrane</keyword>
<reference evidence="3" key="1">
    <citation type="journal article" date="2021" name="PeerJ">
        <title>Extensive microbial diversity within the chicken gut microbiome revealed by metagenomics and culture.</title>
        <authorList>
            <person name="Gilroy R."/>
            <person name="Ravi A."/>
            <person name="Getino M."/>
            <person name="Pursley I."/>
            <person name="Horton D.L."/>
            <person name="Alikhan N.F."/>
            <person name="Baker D."/>
            <person name="Gharbi K."/>
            <person name="Hall N."/>
            <person name="Watson M."/>
            <person name="Adriaenssens E.M."/>
            <person name="Foster-Nyarko E."/>
            <person name="Jarju S."/>
            <person name="Secka A."/>
            <person name="Antonio M."/>
            <person name="Oren A."/>
            <person name="Chaudhuri R.R."/>
            <person name="La Ragione R."/>
            <person name="Hildebrand F."/>
            <person name="Pallen M.J."/>
        </authorList>
    </citation>
    <scope>NUCLEOTIDE SEQUENCE</scope>
    <source>
        <strain evidence="3">CHK171-7178</strain>
    </source>
</reference>
<dbReference type="Pfam" id="PF13791">
    <property type="entry name" value="Sigma_reg_C"/>
    <property type="match status" value="1"/>
</dbReference>
<reference evidence="3" key="2">
    <citation type="submission" date="2021-09" db="EMBL/GenBank/DDBJ databases">
        <authorList>
            <person name="Gilroy R."/>
        </authorList>
    </citation>
    <scope>NUCLEOTIDE SEQUENCE</scope>
    <source>
        <strain evidence="3">CHK171-7178</strain>
    </source>
</reference>
<feature type="transmembrane region" description="Helical" evidence="1">
    <location>
        <begin position="70"/>
        <end position="91"/>
    </location>
</feature>
<evidence type="ECO:0000313" key="4">
    <source>
        <dbReference type="Proteomes" id="UP000698173"/>
    </source>
</evidence>
<dbReference type="Proteomes" id="UP000698173">
    <property type="component" value="Unassembled WGS sequence"/>
</dbReference>
<dbReference type="InterPro" id="IPR025672">
    <property type="entry name" value="Sigma_reg_C_dom"/>
</dbReference>
<name>A0A921KE90_SPOPS</name>